<evidence type="ECO:0000259" key="1">
    <source>
        <dbReference type="PROSITE" id="PS51202"/>
    </source>
</evidence>
<name>A0ABP7FZ85_9ACTN</name>
<proteinExistence type="predicted"/>
<dbReference type="Proteomes" id="UP001500908">
    <property type="component" value="Unassembled WGS sequence"/>
</dbReference>
<dbReference type="InterPro" id="IPR006037">
    <property type="entry name" value="RCK_C"/>
</dbReference>
<dbReference type="InterPro" id="IPR026278">
    <property type="entry name" value="KhtT"/>
</dbReference>
<dbReference type="InterPro" id="IPR058776">
    <property type="entry name" value="KhtT-like_N"/>
</dbReference>
<keyword evidence="3" id="KW-1185">Reference proteome</keyword>
<dbReference type="PANTHER" id="PTHR30445:SF8">
    <property type="entry name" value="K(+)_H(+) ANTIPORTER SUBUNIT KHTT"/>
    <property type="match status" value="1"/>
</dbReference>
<dbReference type="PIRSF" id="PIRSF005028">
    <property type="entry name" value="KhtT"/>
    <property type="match status" value="1"/>
</dbReference>
<evidence type="ECO:0000313" key="3">
    <source>
        <dbReference type="Proteomes" id="UP001500908"/>
    </source>
</evidence>
<evidence type="ECO:0000313" key="2">
    <source>
        <dbReference type="EMBL" id="GAA3751598.1"/>
    </source>
</evidence>
<dbReference type="Gene3D" id="3.30.70.1450">
    <property type="entry name" value="Regulator of K+ conductance, C-terminal domain"/>
    <property type="match status" value="1"/>
</dbReference>
<dbReference type="SUPFAM" id="SSF116726">
    <property type="entry name" value="TrkA C-terminal domain-like"/>
    <property type="match status" value="1"/>
</dbReference>
<comment type="caution">
    <text evidence="2">The sequence shown here is derived from an EMBL/GenBank/DDBJ whole genome shotgun (WGS) entry which is preliminary data.</text>
</comment>
<gene>
    <name evidence="2" type="ORF">GCM10022402_33350</name>
</gene>
<protein>
    <submittedName>
        <fullName evidence="2">Cation:proton antiporter regulatory subunit</fullName>
    </submittedName>
</protein>
<feature type="domain" description="RCK C-terminal" evidence="1">
    <location>
        <begin position="73"/>
        <end position="159"/>
    </location>
</feature>
<dbReference type="InterPro" id="IPR050144">
    <property type="entry name" value="AAE_transporter"/>
</dbReference>
<dbReference type="Pfam" id="PF25991">
    <property type="entry name" value="KhtT_N"/>
    <property type="match status" value="1"/>
</dbReference>
<dbReference type="Pfam" id="PF02080">
    <property type="entry name" value="TrkA_C"/>
    <property type="match status" value="1"/>
</dbReference>
<reference evidence="3" key="1">
    <citation type="journal article" date="2019" name="Int. J. Syst. Evol. Microbiol.">
        <title>The Global Catalogue of Microorganisms (GCM) 10K type strain sequencing project: providing services to taxonomists for standard genome sequencing and annotation.</title>
        <authorList>
            <consortium name="The Broad Institute Genomics Platform"/>
            <consortium name="The Broad Institute Genome Sequencing Center for Infectious Disease"/>
            <person name="Wu L."/>
            <person name="Ma J."/>
        </authorList>
    </citation>
    <scope>NUCLEOTIDE SEQUENCE [LARGE SCALE GENOMIC DNA]</scope>
    <source>
        <strain evidence="3">JCM 17137</strain>
    </source>
</reference>
<organism evidence="2 3">
    <name type="scientific">Salinactinospora qingdaonensis</name>
    <dbReference type="NCBI Taxonomy" id="702744"/>
    <lineage>
        <taxon>Bacteria</taxon>
        <taxon>Bacillati</taxon>
        <taxon>Actinomycetota</taxon>
        <taxon>Actinomycetes</taxon>
        <taxon>Streptosporangiales</taxon>
        <taxon>Nocardiopsidaceae</taxon>
        <taxon>Salinactinospora</taxon>
    </lineage>
</organism>
<dbReference type="EMBL" id="BAABDD010000016">
    <property type="protein sequence ID" value="GAA3751598.1"/>
    <property type="molecule type" value="Genomic_DNA"/>
</dbReference>
<accession>A0ABP7FZ85</accession>
<dbReference type="PANTHER" id="PTHR30445">
    <property type="entry name" value="K(+)_H(+) ANTIPORTER SUBUNIT KHTT"/>
    <property type="match status" value="1"/>
</dbReference>
<sequence>MEVTEVLLPGVGIRYEFTTAEGERIGIVAHRSGDAELVRYNGPDPDEPQSLLRLTPEESDALSEILGAPRVAERFADLAKEIPGLSAGQMELPSDSSFVGKTLGETRARTRTGASIVALVRGEDVIASPGPEQSLQAGDILVVIGTHEGIAGVQAIIDG</sequence>
<dbReference type="InterPro" id="IPR036721">
    <property type="entry name" value="RCK_C_sf"/>
</dbReference>
<dbReference type="PROSITE" id="PS51202">
    <property type="entry name" value="RCK_C"/>
    <property type="match status" value="1"/>
</dbReference>
<dbReference type="RefSeq" id="WP_344972874.1">
    <property type="nucleotide sequence ID" value="NZ_BAABDD010000016.1"/>
</dbReference>